<reference evidence="1 2" key="1">
    <citation type="submission" date="2023-03" db="EMBL/GenBank/DDBJ databases">
        <title>WGS of Gossypium arboreum.</title>
        <authorList>
            <person name="Yu D."/>
        </authorList>
    </citation>
    <scope>NUCLEOTIDE SEQUENCE [LARGE SCALE GENOMIC DNA]</scope>
    <source>
        <tissue evidence="1">Leaf</tissue>
    </source>
</reference>
<keyword evidence="2" id="KW-1185">Reference proteome</keyword>
<accession>A0ABR0QL51</accession>
<protein>
    <recommendedName>
        <fullName evidence="3">Reverse transcriptase</fullName>
    </recommendedName>
</protein>
<evidence type="ECO:0000313" key="1">
    <source>
        <dbReference type="EMBL" id="KAK5840039.1"/>
    </source>
</evidence>
<name>A0ABR0QL51_GOSAR</name>
<evidence type="ECO:0000313" key="2">
    <source>
        <dbReference type="Proteomes" id="UP001358586"/>
    </source>
</evidence>
<gene>
    <name evidence="1" type="ORF">PVK06_008906</name>
</gene>
<sequence>MSEALAKFTESLKEWNKFVYGHTTTRKRKLFSQLTDLHLEKILWKQKVRYDWLNLGDYNIKFFHTRTLQRRKNNRITAIHNSSSEWIFDPEAIE</sequence>
<dbReference type="Proteomes" id="UP001358586">
    <property type="component" value="Chromosome 3"/>
</dbReference>
<dbReference type="EMBL" id="JARKNE010000003">
    <property type="protein sequence ID" value="KAK5840039.1"/>
    <property type="molecule type" value="Genomic_DNA"/>
</dbReference>
<organism evidence="1 2">
    <name type="scientific">Gossypium arboreum</name>
    <name type="common">Tree cotton</name>
    <name type="synonym">Gossypium nanking</name>
    <dbReference type="NCBI Taxonomy" id="29729"/>
    <lineage>
        <taxon>Eukaryota</taxon>
        <taxon>Viridiplantae</taxon>
        <taxon>Streptophyta</taxon>
        <taxon>Embryophyta</taxon>
        <taxon>Tracheophyta</taxon>
        <taxon>Spermatophyta</taxon>
        <taxon>Magnoliopsida</taxon>
        <taxon>eudicotyledons</taxon>
        <taxon>Gunneridae</taxon>
        <taxon>Pentapetalae</taxon>
        <taxon>rosids</taxon>
        <taxon>malvids</taxon>
        <taxon>Malvales</taxon>
        <taxon>Malvaceae</taxon>
        <taxon>Malvoideae</taxon>
        <taxon>Gossypium</taxon>
    </lineage>
</organism>
<proteinExistence type="predicted"/>
<comment type="caution">
    <text evidence="1">The sequence shown here is derived from an EMBL/GenBank/DDBJ whole genome shotgun (WGS) entry which is preliminary data.</text>
</comment>
<evidence type="ECO:0008006" key="3">
    <source>
        <dbReference type="Google" id="ProtNLM"/>
    </source>
</evidence>